<organism evidence="1 2">
    <name type="scientific">Oedothorax gibbosus</name>
    <dbReference type="NCBI Taxonomy" id="931172"/>
    <lineage>
        <taxon>Eukaryota</taxon>
        <taxon>Metazoa</taxon>
        <taxon>Ecdysozoa</taxon>
        <taxon>Arthropoda</taxon>
        <taxon>Chelicerata</taxon>
        <taxon>Arachnida</taxon>
        <taxon>Araneae</taxon>
        <taxon>Araneomorphae</taxon>
        <taxon>Entelegynae</taxon>
        <taxon>Araneoidea</taxon>
        <taxon>Linyphiidae</taxon>
        <taxon>Erigoninae</taxon>
        <taxon>Oedothorax</taxon>
    </lineage>
</organism>
<dbReference type="EMBL" id="JAFNEN010000272">
    <property type="protein sequence ID" value="KAG8187416.1"/>
    <property type="molecule type" value="Genomic_DNA"/>
</dbReference>
<reference evidence="1 2" key="1">
    <citation type="journal article" date="2022" name="Nat. Ecol. Evol.">
        <title>A masculinizing supergene underlies an exaggerated male reproductive morph in a spider.</title>
        <authorList>
            <person name="Hendrickx F."/>
            <person name="De Corte Z."/>
            <person name="Sonet G."/>
            <person name="Van Belleghem S.M."/>
            <person name="Kostlbacher S."/>
            <person name="Vangestel C."/>
        </authorList>
    </citation>
    <scope>NUCLEOTIDE SEQUENCE [LARGE SCALE GENOMIC DNA]</scope>
    <source>
        <strain evidence="1">W744_W776</strain>
    </source>
</reference>
<keyword evidence="2" id="KW-1185">Reference proteome</keyword>
<proteinExistence type="predicted"/>
<accession>A0AAV6USV1</accession>
<dbReference type="AlphaFoldDB" id="A0AAV6USV1"/>
<gene>
    <name evidence="1" type="ORF">JTE90_009492</name>
</gene>
<protein>
    <submittedName>
        <fullName evidence="1">Uncharacterized protein</fullName>
    </submittedName>
</protein>
<name>A0AAV6USV1_9ARAC</name>
<dbReference type="Proteomes" id="UP000827092">
    <property type="component" value="Unassembled WGS sequence"/>
</dbReference>
<comment type="caution">
    <text evidence="1">The sequence shown here is derived from an EMBL/GenBank/DDBJ whole genome shotgun (WGS) entry which is preliminary data.</text>
</comment>
<evidence type="ECO:0000313" key="2">
    <source>
        <dbReference type="Proteomes" id="UP000827092"/>
    </source>
</evidence>
<sequence>MMIGTGVPFWRASILTRKKGGTLAGCQSGRNPFPEELRENRLEGSRVVLEKDSMLFFLCLSVEKGKSSLSMILISEVEGERELIACQKGRWRIFGTSGGSTGEYWNIYLNIFGNSFMFEALDMH</sequence>
<evidence type="ECO:0000313" key="1">
    <source>
        <dbReference type="EMBL" id="KAG8187416.1"/>
    </source>
</evidence>